<proteinExistence type="predicted"/>
<evidence type="ECO:0000313" key="8">
    <source>
        <dbReference type="Proteomes" id="UP000326554"/>
    </source>
</evidence>
<evidence type="ECO:0000256" key="4">
    <source>
        <dbReference type="ARBA" id="ARBA00022989"/>
    </source>
</evidence>
<dbReference type="NCBIfam" id="TIGR04407">
    <property type="entry name" value="LptF_YjgP"/>
    <property type="match status" value="1"/>
</dbReference>
<keyword evidence="8" id="KW-1185">Reference proteome</keyword>
<evidence type="ECO:0000313" key="7">
    <source>
        <dbReference type="EMBL" id="KAA9009373.1"/>
    </source>
</evidence>
<evidence type="ECO:0000256" key="6">
    <source>
        <dbReference type="SAM" id="Phobius"/>
    </source>
</evidence>
<reference evidence="7 8" key="1">
    <citation type="submission" date="2019-09" db="EMBL/GenBank/DDBJ databases">
        <authorList>
            <person name="Park J.-S."/>
            <person name="Choi H.-J."/>
        </authorList>
    </citation>
    <scope>NUCLEOTIDE SEQUENCE [LARGE SCALE GENOMIC DNA]</scope>
    <source>
        <strain evidence="7 8">176SS1-4</strain>
    </source>
</reference>
<dbReference type="GO" id="GO:0015920">
    <property type="term" value="P:lipopolysaccharide transport"/>
    <property type="evidence" value="ECO:0007669"/>
    <property type="project" value="TreeGrafter"/>
</dbReference>
<gene>
    <name evidence="7" type="primary">lptF</name>
    <name evidence="7" type="ORF">F3S47_09015</name>
</gene>
<evidence type="ECO:0000256" key="1">
    <source>
        <dbReference type="ARBA" id="ARBA00004651"/>
    </source>
</evidence>
<feature type="transmembrane region" description="Helical" evidence="6">
    <location>
        <begin position="7"/>
        <end position="29"/>
    </location>
</feature>
<dbReference type="Pfam" id="PF03739">
    <property type="entry name" value="LptF_LptG"/>
    <property type="match status" value="1"/>
</dbReference>
<accession>A0A5J5GNS5</accession>
<dbReference type="GO" id="GO:0043190">
    <property type="term" value="C:ATP-binding cassette (ABC) transporter complex"/>
    <property type="evidence" value="ECO:0007669"/>
    <property type="project" value="InterPro"/>
</dbReference>
<feature type="transmembrane region" description="Helical" evidence="6">
    <location>
        <begin position="280"/>
        <end position="299"/>
    </location>
</feature>
<keyword evidence="2" id="KW-1003">Cell membrane</keyword>
<name>A0A5J5GNS5_9RHOB</name>
<dbReference type="InterPro" id="IPR005495">
    <property type="entry name" value="LptG/LptF_permease"/>
</dbReference>
<organism evidence="7 8">
    <name type="scientific">Histidinibacterium aquaticum</name>
    <dbReference type="NCBI Taxonomy" id="2613962"/>
    <lineage>
        <taxon>Bacteria</taxon>
        <taxon>Pseudomonadati</taxon>
        <taxon>Pseudomonadota</taxon>
        <taxon>Alphaproteobacteria</taxon>
        <taxon>Rhodobacterales</taxon>
        <taxon>Paracoccaceae</taxon>
        <taxon>Histidinibacterium</taxon>
    </lineage>
</organism>
<dbReference type="GO" id="GO:0055085">
    <property type="term" value="P:transmembrane transport"/>
    <property type="evidence" value="ECO:0007669"/>
    <property type="project" value="InterPro"/>
</dbReference>
<dbReference type="EMBL" id="VYQE01000002">
    <property type="protein sequence ID" value="KAA9009373.1"/>
    <property type="molecule type" value="Genomic_DNA"/>
</dbReference>
<dbReference type="AlphaFoldDB" id="A0A5J5GNS5"/>
<dbReference type="PANTHER" id="PTHR33529">
    <property type="entry name" value="SLR0882 PROTEIN-RELATED"/>
    <property type="match status" value="1"/>
</dbReference>
<keyword evidence="4 6" id="KW-1133">Transmembrane helix</keyword>
<evidence type="ECO:0000256" key="2">
    <source>
        <dbReference type="ARBA" id="ARBA00022475"/>
    </source>
</evidence>
<evidence type="ECO:0000256" key="5">
    <source>
        <dbReference type="ARBA" id="ARBA00023136"/>
    </source>
</evidence>
<evidence type="ECO:0000256" key="3">
    <source>
        <dbReference type="ARBA" id="ARBA00022692"/>
    </source>
</evidence>
<sequence length="375" mass="41623">MGRFDRYLLSQLLTLFGFFSLVLILLYWVNRAVVLFDELVGDGQTLLVFLEFSALSLPGIIRIVMPLAAFVAALYVTNRLASESELVVVQASGFSPYRIARPVVVFGLIVTVLTGILTHILYPAASEELAARESEIARNITARLLTEGQFLTPTDGLTVYIRDITESGELQDIFLADSRDADSQVIYTASSAYLVRSERGPHLVMIDGLAQTLRTSDQRLYTTRFEDFTYDISRLMPADTTPRLRARYLPSWELWPPTQEVADATGDTIAELRVTFHDRISQSLMALTGAVLGMSALLVGSFSRFGVWKQVVVAILLIVFINAMETVATQVTESTPELWPVSYLPAASGLLIGFLLLTLSAHPEWLRRRPRAAQA</sequence>
<dbReference type="Proteomes" id="UP000326554">
    <property type="component" value="Unassembled WGS sequence"/>
</dbReference>
<feature type="transmembrane region" description="Helical" evidence="6">
    <location>
        <begin position="103"/>
        <end position="122"/>
    </location>
</feature>
<comment type="subcellular location">
    <subcellularLocation>
        <location evidence="1">Cell membrane</location>
        <topology evidence="1">Multi-pass membrane protein</topology>
    </subcellularLocation>
</comment>
<feature type="transmembrane region" description="Helical" evidence="6">
    <location>
        <begin position="311"/>
        <end position="331"/>
    </location>
</feature>
<keyword evidence="3 6" id="KW-0812">Transmembrane</keyword>
<keyword evidence="5 6" id="KW-0472">Membrane</keyword>
<comment type="caution">
    <text evidence="7">The sequence shown here is derived from an EMBL/GenBank/DDBJ whole genome shotgun (WGS) entry which is preliminary data.</text>
</comment>
<feature type="transmembrane region" description="Helical" evidence="6">
    <location>
        <begin position="49"/>
        <end position="76"/>
    </location>
</feature>
<dbReference type="RefSeq" id="WP_150444906.1">
    <property type="nucleotide sequence ID" value="NZ_VYQE01000002.1"/>
</dbReference>
<protein>
    <submittedName>
        <fullName evidence="7">LPS export ABC transporter permease LptF</fullName>
    </submittedName>
</protein>
<feature type="transmembrane region" description="Helical" evidence="6">
    <location>
        <begin position="343"/>
        <end position="361"/>
    </location>
</feature>
<dbReference type="InterPro" id="IPR030922">
    <property type="entry name" value="LptF"/>
</dbReference>
<dbReference type="PANTHER" id="PTHR33529:SF6">
    <property type="entry name" value="YJGP_YJGQ FAMILY PERMEASE"/>
    <property type="match status" value="1"/>
</dbReference>